<evidence type="ECO:0000313" key="7">
    <source>
        <dbReference type="Proteomes" id="UP000694480"/>
    </source>
</evidence>
<feature type="transmembrane region" description="Helical" evidence="4">
    <location>
        <begin position="159"/>
        <end position="188"/>
    </location>
</feature>
<dbReference type="InterPro" id="IPR018060">
    <property type="entry name" value="HTH_AraC"/>
</dbReference>
<feature type="transmembrane region" description="Helical" evidence="4">
    <location>
        <begin position="194"/>
        <end position="214"/>
    </location>
</feature>
<dbReference type="SUPFAM" id="SSF46689">
    <property type="entry name" value="Homeodomain-like"/>
    <property type="match status" value="1"/>
</dbReference>
<sequence length="376" mass="43292">MIILLMTAILVLGLVNLVLCGATRIWKRPHHRFLFPAIGLVFLDIVMFLSVYVQDSSVVELGMFYYPIIYYALLFMALFGYEVSYQRKVPVLLFWGALLPVVLISVVHLALRYEIILFQSPINTYLRYGVGLFVGVLFLLLIGRAMPKVHSTRPLEFKLVLALLTNLFFTCLVLLLSVLISAMLGSVFVVPYYYFKWVEFFVLIILYLYLFELLRRQLMQIEMSKSAQKRPFISIPQVPPIEIFSPEVSPTAGLVRTPRFQDGDGIKKIAQDIELFFATHQDMYLEAGFNFSTLCAHMNVSPRVLSLAFSKEIRCSFPDYINKWRISHAIIKLKAQPSVTVTELCYHCGYKSRATLYTNFKKETGMDISQYRKSLM</sequence>
<dbReference type="PROSITE" id="PS01124">
    <property type="entry name" value="HTH_ARAC_FAMILY_2"/>
    <property type="match status" value="1"/>
</dbReference>
<keyword evidence="2" id="KW-0238">DNA-binding</keyword>
<evidence type="ECO:0000256" key="3">
    <source>
        <dbReference type="ARBA" id="ARBA00023163"/>
    </source>
</evidence>
<evidence type="ECO:0000259" key="5">
    <source>
        <dbReference type="PROSITE" id="PS01124"/>
    </source>
</evidence>
<dbReference type="PANTHER" id="PTHR43280:SF2">
    <property type="entry name" value="HTH-TYPE TRANSCRIPTIONAL REGULATOR EXSA"/>
    <property type="match status" value="1"/>
</dbReference>
<proteinExistence type="predicted"/>
<dbReference type="Gene3D" id="1.10.10.60">
    <property type="entry name" value="Homeodomain-like"/>
    <property type="match status" value="1"/>
</dbReference>
<accession>A0A930YWG6</accession>
<feature type="transmembrane region" description="Helical" evidence="4">
    <location>
        <begin position="6"/>
        <end position="26"/>
    </location>
</feature>
<dbReference type="GO" id="GO:0003700">
    <property type="term" value="F:DNA-binding transcription factor activity"/>
    <property type="evidence" value="ECO:0007669"/>
    <property type="project" value="InterPro"/>
</dbReference>
<evidence type="ECO:0000313" key="6">
    <source>
        <dbReference type="EMBL" id="MBF5027555.1"/>
    </source>
</evidence>
<name>A0A930YWG6_9FLAO</name>
<dbReference type="SMART" id="SM00342">
    <property type="entry name" value="HTH_ARAC"/>
    <property type="match status" value="1"/>
</dbReference>
<evidence type="ECO:0000256" key="2">
    <source>
        <dbReference type="ARBA" id="ARBA00023125"/>
    </source>
</evidence>
<dbReference type="RefSeq" id="WP_194739479.1">
    <property type="nucleotide sequence ID" value="NZ_JADKYY010000007.1"/>
</dbReference>
<dbReference type="Proteomes" id="UP000694480">
    <property type="component" value="Unassembled WGS sequence"/>
</dbReference>
<dbReference type="EMBL" id="JADKYY010000007">
    <property type="protein sequence ID" value="MBF5027555.1"/>
    <property type="molecule type" value="Genomic_DNA"/>
</dbReference>
<evidence type="ECO:0000256" key="4">
    <source>
        <dbReference type="SAM" id="Phobius"/>
    </source>
</evidence>
<dbReference type="AlphaFoldDB" id="A0A930YWG6"/>
<gene>
    <name evidence="6" type="ORF">IC612_07070</name>
</gene>
<feature type="transmembrane region" description="Helical" evidence="4">
    <location>
        <begin position="64"/>
        <end position="81"/>
    </location>
</feature>
<keyword evidence="4" id="KW-1133">Transmembrane helix</keyword>
<dbReference type="Pfam" id="PF12833">
    <property type="entry name" value="HTH_18"/>
    <property type="match status" value="1"/>
</dbReference>
<dbReference type="InterPro" id="IPR009057">
    <property type="entry name" value="Homeodomain-like_sf"/>
</dbReference>
<feature type="transmembrane region" description="Helical" evidence="4">
    <location>
        <begin position="93"/>
        <end position="113"/>
    </location>
</feature>
<keyword evidence="4" id="KW-0812">Transmembrane</keyword>
<keyword evidence="4" id="KW-0472">Membrane</keyword>
<organism evidence="6 7">
    <name type="scientific">Planobacterium oryzisoli</name>
    <dbReference type="NCBI Taxonomy" id="2771435"/>
    <lineage>
        <taxon>Bacteria</taxon>
        <taxon>Pseudomonadati</taxon>
        <taxon>Bacteroidota</taxon>
        <taxon>Flavobacteriia</taxon>
        <taxon>Flavobacteriales</taxon>
        <taxon>Weeksellaceae</taxon>
        <taxon>Chryseobacterium group</taxon>
        <taxon>Chryseobacterium</taxon>
    </lineage>
</organism>
<feature type="transmembrane region" description="Helical" evidence="4">
    <location>
        <begin position="125"/>
        <end position="147"/>
    </location>
</feature>
<keyword evidence="1" id="KW-0805">Transcription regulation</keyword>
<dbReference type="PANTHER" id="PTHR43280">
    <property type="entry name" value="ARAC-FAMILY TRANSCRIPTIONAL REGULATOR"/>
    <property type="match status" value="1"/>
</dbReference>
<evidence type="ECO:0000256" key="1">
    <source>
        <dbReference type="ARBA" id="ARBA00023015"/>
    </source>
</evidence>
<keyword evidence="7" id="KW-1185">Reference proteome</keyword>
<keyword evidence="3" id="KW-0804">Transcription</keyword>
<protein>
    <submittedName>
        <fullName evidence="6">AraC family transcriptional regulator</fullName>
    </submittedName>
</protein>
<dbReference type="GO" id="GO:0043565">
    <property type="term" value="F:sequence-specific DNA binding"/>
    <property type="evidence" value="ECO:0007669"/>
    <property type="project" value="InterPro"/>
</dbReference>
<feature type="domain" description="HTH araC/xylS-type" evidence="5">
    <location>
        <begin position="267"/>
        <end position="374"/>
    </location>
</feature>
<comment type="caution">
    <text evidence="6">The sequence shown here is derived from an EMBL/GenBank/DDBJ whole genome shotgun (WGS) entry which is preliminary data.</text>
</comment>
<feature type="transmembrane region" description="Helical" evidence="4">
    <location>
        <begin position="33"/>
        <end position="52"/>
    </location>
</feature>
<reference evidence="6" key="1">
    <citation type="submission" date="2020-11" db="EMBL/GenBank/DDBJ databases">
        <title>Genome seq and assembly of Planobacterium sp.</title>
        <authorList>
            <person name="Chhetri G."/>
        </authorList>
    </citation>
    <scope>NUCLEOTIDE SEQUENCE</scope>
    <source>
        <strain evidence="6">GCR5</strain>
    </source>
</reference>